<dbReference type="PANTHER" id="PTHR46282:SF2">
    <property type="entry name" value="LEUCINE-RICH MELANOCYTE DIFFERENTIATION-ASSOCIATED PROTEIN"/>
    <property type="match status" value="1"/>
</dbReference>
<proteinExistence type="predicted"/>
<accession>A0A443SGE1</accession>
<dbReference type="VEuPathDB" id="VectorBase:LDEU005443"/>
<protein>
    <submittedName>
        <fullName evidence="1">U2 small nuclear ribonucleoprotein A-like protein</fullName>
    </submittedName>
</protein>
<organism evidence="1 2">
    <name type="scientific">Leptotrombidium deliense</name>
    <dbReference type="NCBI Taxonomy" id="299467"/>
    <lineage>
        <taxon>Eukaryota</taxon>
        <taxon>Metazoa</taxon>
        <taxon>Ecdysozoa</taxon>
        <taxon>Arthropoda</taxon>
        <taxon>Chelicerata</taxon>
        <taxon>Arachnida</taxon>
        <taxon>Acari</taxon>
        <taxon>Acariformes</taxon>
        <taxon>Trombidiformes</taxon>
        <taxon>Prostigmata</taxon>
        <taxon>Anystina</taxon>
        <taxon>Parasitengona</taxon>
        <taxon>Trombiculoidea</taxon>
        <taxon>Trombiculidae</taxon>
        <taxon>Leptotrombidium</taxon>
    </lineage>
</organism>
<evidence type="ECO:0000313" key="1">
    <source>
        <dbReference type="EMBL" id="RWS26597.1"/>
    </source>
</evidence>
<evidence type="ECO:0000313" key="2">
    <source>
        <dbReference type="Proteomes" id="UP000288716"/>
    </source>
</evidence>
<dbReference type="InterPro" id="IPR043313">
    <property type="entry name" value="LRMDA"/>
</dbReference>
<dbReference type="PANTHER" id="PTHR46282">
    <property type="entry name" value="LEUCINE-RICH MELANOCYTE DIFFERENTIATION-ASSOCIATED PROTEIN"/>
    <property type="match status" value="1"/>
</dbReference>
<keyword evidence="1" id="KW-0687">Ribonucleoprotein</keyword>
<dbReference type="Gene3D" id="3.80.10.10">
    <property type="entry name" value="Ribonuclease Inhibitor"/>
    <property type="match status" value="1"/>
</dbReference>
<dbReference type="EMBL" id="NCKV01002620">
    <property type="protein sequence ID" value="RWS26597.1"/>
    <property type="molecule type" value="Genomic_DNA"/>
</dbReference>
<sequence length="238" mass="27828">LSYVCKECQRIPLVLGNVYGKQAKRVDLSYNSLVSLEGIESFVFLQELILDNNNLDDSVHFPANIHLRLLSLNKNQVRNIRNTYSHCFRLFEQFKNLDILLRKISVAYPNLTYLSLLGNDACPDQLTSTEKDDDDYKRYRYYVLFKLRNLQFLDSTKVKAADKREAMRIGRYMKVFRPSDDVVSLRCEGDDQNAQFTPLPISDDVDEPNTHRSAFGRLRYKYTGKHSEGNRFIRNHEL</sequence>
<reference evidence="1 2" key="1">
    <citation type="journal article" date="2018" name="Gigascience">
        <title>Genomes of trombidid mites reveal novel predicted allergens and laterally-transferred genes associated with secondary metabolism.</title>
        <authorList>
            <person name="Dong X."/>
            <person name="Chaisiri K."/>
            <person name="Xia D."/>
            <person name="Armstrong S.D."/>
            <person name="Fang Y."/>
            <person name="Donnelly M.J."/>
            <person name="Kadowaki T."/>
            <person name="McGarry J.W."/>
            <person name="Darby A.C."/>
            <person name="Makepeace B.L."/>
        </authorList>
    </citation>
    <scope>NUCLEOTIDE SEQUENCE [LARGE SCALE GENOMIC DNA]</scope>
    <source>
        <strain evidence="1">UoL-UT</strain>
    </source>
</reference>
<dbReference type="AlphaFoldDB" id="A0A443SGE1"/>
<feature type="non-terminal residue" evidence="1">
    <location>
        <position position="1"/>
    </location>
</feature>
<comment type="caution">
    <text evidence="1">The sequence shown here is derived from an EMBL/GenBank/DDBJ whole genome shotgun (WGS) entry which is preliminary data.</text>
</comment>
<dbReference type="STRING" id="299467.A0A443SGE1"/>
<dbReference type="Proteomes" id="UP000288716">
    <property type="component" value="Unassembled WGS sequence"/>
</dbReference>
<dbReference type="OrthoDB" id="272149at2759"/>
<dbReference type="GO" id="GO:1990904">
    <property type="term" value="C:ribonucleoprotein complex"/>
    <property type="evidence" value="ECO:0007669"/>
    <property type="project" value="UniProtKB-KW"/>
</dbReference>
<keyword evidence="2" id="KW-1185">Reference proteome</keyword>
<dbReference type="InterPro" id="IPR032675">
    <property type="entry name" value="LRR_dom_sf"/>
</dbReference>
<gene>
    <name evidence="1" type="ORF">B4U80_05050</name>
</gene>
<dbReference type="SUPFAM" id="SSF52058">
    <property type="entry name" value="L domain-like"/>
    <property type="match status" value="1"/>
</dbReference>
<name>A0A443SGE1_9ACAR</name>